<dbReference type="Proteomes" id="UP000054773">
    <property type="component" value="Unassembled WGS sequence"/>
</dbReference>
<sequence>MAWQAAIAISIAECISLAFNLERGYWTTLTAMVLTTQTFGESVKRSLERVSMTILGGLSGTVLYFLLPPESALIPVILLIFVFFTVFFFPIYHLLAVFALTGFIVFLFAMIGAWNLVLLEERILDTALGALIAVLVGCFFLPVKTDVPGLFIGHFEKMKASLSLGFLNQSSLSLPVISFPLAADFQAIRKKAIAIRYEVLFHYINRHDFGVLLTQTAICTQYVVGVLDAYQWLMNYLSRDDKQRIRQVVETTQHNIETLIKRLKHEPHEAMKPPCDMIALVTRAIEEDPARFSHLDNQGLGYFNLMHFFTRLNTRLNDIYTLLNKSKD</sequence>
<gene>
    <name evidence="7" type="ORF">Lery_1739</name>
</gene>
<evidence type="ECO:0000256" key="2">
    <source>
        <dbReference type="ARBA" id="ARBA00022692"/>
    </source>
</evidence>
<evidence type="ECO:0000256" key="1">
    <source>
        <dbReference type="ARBA" id="ARBA00004141"/>
    </source>
</evidence>
<feature type="transmembrane region" description="Helical" evidence="5">
    <location>
        <begin position="73"/>
        <end position="92"/>
    </location>
</feature>
<keyword evidence="8" id="KW-1185">Reference proteome</keyword>
<dbReference type="AlphaFoldDB" id="A0A0W0TNR4"/>
<dbReference type="STRING" id="448.Lery_1739"/>
<keyword evidence="4 5" id="KW-0472">Membrane</keyword>
<feature type="transmembrane region" description="Helical" evidence="5">
    <location>
        <begin position="97"/>
        <end position="117"/>
    </location>
</feature>
<comment type="caution">
    <text evidence="7">The sequence shown here is derived from an EMBL/GenBank/DDBJ whole genome shotgun (WGS) entry which is preliminary data.</text>
</comment>
<evidence type="ECO:0000256" key="4">
    <source>
        <dbReference type="ARBA" id="ARBA00023136"/>
    </source>
</evidence>
<comment type="subcellular location">
    <subcellularLocation>
        <location evidence="1">Membrane</location>
        <topology evidence="1">Multi-pass membrane protein</topology>
    </subcellularLocation>
</comment>
<protein>
    <recommendedName>
        <fullName evidence="6">Integral membrane bound transporter domain-containing protein</fullName>
    </recommendedName>
</protein>
<evidence type="ECO:0000313" key="7">
    <source>
        <dbReference type="EMBL" id="KTC97174.1"/>
    </source>
</evidence>
<dbReference type="InterPro" id="IPR049453">
    <property type="entry name" value="Memb_transporter_dom"/>
</dbReference>
<dbReference type="GO" id="GO:0016020">
    <property type="term" value="C:membrane"/>
    <property type="evidence" value="ECO:0007669"/>
    <property type="project" value="UniProtKB-SubCell"/>
</dbReference>
<keyword evidence="3 5" id="KW-1133">Transmembrane helix</keyword>
<dbReference type="EMBL" id="LNYA01000027">
    <property type="protein sequence ID" value="KTC97174.1"/>
    <property type="molecule type" value="Genomic_DNA"/>
</dbReference>
<evidence type="ECO:0000259" key="6">
    <source>
        <dbReference type="Pfam" id="PF13515"/>
    </source>
</evidence>
<evidence type="ECO:0000256" key="5">
    <source>
        <dbReference type="SAM" id="Phobius"/>
    </source>
</evidence>
<dbReference type="PATRIC" id="fig|448.7.peg.1819"/>
<feature type="transmembrane region" description="Helical" evidence="5">
    <location>
        <begin position="123"/>
        <end position="143"/>
    </location>
</feature>
<evidence type="ECO:0000313" key="8">
    <source>
        <dbReference type="Proteomes" id="UP000054773"/>
    </source>
</evidence>
<organism evidence="7 8">
    <name type="scientific">Legionella erythra</name>
    <dbReference type="NCBI Taxonomy" id="448"/>
    <lineage>
        <taxon>Bacteria</taxon>
        <taxon>Pseudomonadati</taxon>
        <taxon>Pseudomonadota</taxon>
        <taxon>Gammaproteobacteria</taxon>
        <taxon>Legionellales</taxon>
        <taxon>Legionellaceae</taxon>
        <taxon>Legionella</taxon>
    </lineage>
</organism>
<feature type="domain" description="Integral membrane bound transporter" evidence="6">
    <location>
        <begin position="12"/>
        <end position="136"/>
    </location>
</feature>
<dbReference type="Pfam" id="PF13515">
    <property type="entry name" value="FUSC_2"/>
    <property type="match status" value="1"/>
</dbReference>
<evidence type="ECO:0000256" key="3">
    <source>
        <dbReference type="ARBA" id="ARBA00022989"/>
    </source>
</evidence>
<accession>A0A0W0TNR4</accession>
<keyword evidence="2 5" id="KW-0812">Transmembrane</keyword>
<name>A0A0W0TNR4_LEGER</name>
<proteinExistence type="predicted"/>
<reference evidence="7 8" key="1">
    <citation type="submission" date="2015-11" db="EMBL/GenBank/DDBJ databases">
        <title>Genomic analysis of 38 Legionella species identifies large and diverse effector repertoires.</title>
        <authorList>
            <person name="Burstein D."/>
            <person name="Amaro F."/>
            <person name="Zusman T."/>
            <person name="Lifshitz Z."/>
            <person name="Cohen O."/>
            <person name="Gilbert J.A."/>
            <person name="Pupko T."/>
            <person name="Shuman H.A."/>
            <person name="Segal G."/>
        </authorList>
    </citation>
    <scope>NUCLEOTIDE SEQUENCE [LARGE SCALE GENOMIC DNA]</scope>
    <source>
        <strain evidence="7 8">SE-32A-C8</strain>
    </source>
</reference>